<dbReference type="EMBL" id="MU275980">
    <property type="protein sequence ID" value="KAI0044523.1"/>
    <property type="molecule type" value="Genomic_DNA"/>
</dbReference>
<dbReference type="Proteomes" id="UP000814033">
    <property type="component" value="Unassembled WGS sequence"/>
</dbReference>
<reference evidence="1" key="1">
    <citation type="submission" date="2021-02" db="EMBL/GenBank/DDBJ databases">
        <authorList>
            <consortium name="DOE Joint Genome Institute"/>
            <person name="Ahrendt S."/>
            <person name="Looney B.P."/>
            <person name="Miyauchi S."/>
            <person name="Morin E."/>
            <person name="Drula E."/>
            <person name="Courty P.E."/>
            <person name="Chicoki N."/>
            <person name="Fauchery L."/>
            <person name="Kohler A."/>
            <person name="Kuo A."/>
            <person name="Labutti K."/>
            <person name="Pangilinan J."/>
            <person name="Lipzen A."/>
            <person name="Riley R."/>
            <person name="Andreopoulos W."/>
            <person name="He G."/>
            <person name="Johnson J."/>
            <person name="Barry K.W."/>
            <person name="Grigoriev I.V."/>
            <person name="Nagy L."/>
            <person name="Hibbett D."/>
            <person name="Henrissat B."/>
            <person name="Matheny P.B."/>
            <person name="Labbe J."/>
            <person name="Martin F."/>
        </authorList>
    </citation>
    <scope>NUCLEOTIDE SEQUENCE</scope>
    <source>
        <strain evidence="1">FP105234-sp</strain>
    </source>
</reference>
<organism evidence="1 2">
    <name type="scientific">Auriscalpium vulgare</name>
    <dbReference type="NCBI Taxonomy" id="40419"/>
    <lineage>
        <taxon>Eukaryota</taxon>
        <taxon>Fungi</taxon>
        <taxon>Dikarya</taxon>
        <taxon>Basidiomycota</taxon>
        <taxon>Agaricomycotina</taxon>
        <taxon>Agaricomycetes</taxon>
        <taxon>Russulales</taxon>
        <taxon>Auriscalpiaceae</taxon>
        <taxon>Auriscalpium</taxon>
    </lineage>
</organism>
<evidence type="ECO:0000313" key="1">
    <source>
        <dbReference type="EMBL" id="KAI0044523.1"/>
    </source>
</evidence>
<comment type="caution">
    <text evidence="1">The sequence shown here is derived from an EMBL/GenBank/DDBJ whole genome shotgun (WGS) entry which is preliminary data.</text>
</comment>
<protein>
    <submittedName>
        <fullName evidence="1">Uncharacterized protein</fullName>
    </submittedName>
</protein>
<reference evidence="1" key="2">
    <citation type="journal article" date="2022" name="New Phytol.">
        <title>Evolutionary transition to the ectomycorrhizal habit in the genomes of a hyperdiverse lineage of mushroom-forming fungi.</title>
        <authorList>
            <person name="Looney B."/>
            <person name="Miyauchi S."/>
            <person name="Morin E."/>
            <person name="Drula E."/>
            <person name="Courty P.E."/>
            <person name="Kohler A."/>
            <person name="Kuo A."/>
            <person name="LaButti K."/>
            <person name="Pangilinan J."/>
            <person name="Lipzen A."/>
            <person name="Riley R."/>
            <person name="Andreopoulos W."/>
            <person name="He G."/>
            <person name="Johnson J."/>
            <person name="Nolan M."/>
            <person name="Tritt A."/>
            <person name="Barry K.W."/>
            <person name="Grigoriev I.V."/>
            <person name="Nagy L.G."/>
            <person name="Hibbett D."/>
            <person name="Henrissat B."/>
            <person name="Matheny P.B."/>
            <person name="Labbe J."/>
            <person name="Martin F.M."/>
        </authorList>
    </citation>
    <scope>NUCLEOTIDE SEQUENCE</scope>
    <source>
        <strain evidence="1">FP105234-sp</strain>
    </source>
</reference>
<evidence type="ECO:0000313" key="2">
    <source>
        <dbReference type="Proteomes" id="UP000814033"/>
    </source>
</evidence>
<proteinExistence type="predicted"/>
<keyword evidence="2" id="KW-1185">Reference proteome</keyword>
<sequence length="861" mass="95566">MLPSKASAYGGNPPFLYDANDQDVYAPAAKVPQLGSNGPSTLVRAPLRPSPYPESAATASSSGLTSSPQAHGATFSSRAFPDAAGSPPFVPSSRKRSRKEKPQIQLAADQPPTTQGKQRIRVFVACLQCRSRKIRCDGAKPSCHNCTQRPGGDPCDYDSTPKRRGPDRVQGARTRTVRPKDDTFERPVKRRRRRATPASPAVVIQAAGGSFSAGRRTALAETYDPGSSNEIPLESSLSQEPSPVALVPSQANELSNLRFPAGSLYGQGLLLDTSPASVVSTSPIHVSPDLLCYTDTYSTAVSSAYIEPAEEQAADDRDVEDLGLEPSVQFSRKVWWDHVLHLYSTSSTYNTRALTQTQRDLSSSNVINDIRYLFRSTSYWFSFINVPRFYNNFLDPVRRSSMQPSLILSALAVSTYLQSSQLGRGENGRRMAMMLRNEAQSFFDASLSSRYVDEELAQAAWMLAFFEVLAHPAHSTTRVLSSLQVLDNVIRTLSLTCLDAGNPQASTYSPRSVPSTISSPSPPPPAYAPDIRYYSDAVPPAFPAHAEPPGASCSCEALSLGRNWPECHEQAPSWIWSPAWNHEWGEGEVRREECRRLSWSAMMLVAGHSSYSSASSTAGLDMFMIEPSNYSILFPGEALLPLQYFDAAAGKETVWALYIRAMLLWNSCVRFRGDASHSDADRSAFAMRAWLESEAIERLLDRHSCGVERAWLYVGREYLFNTRYCISYEFQRFIPHVLTGLNRQKSAEWLREQGTRAKVVILGMHTITGNMKSNLAHRPWFVWWFMGQANRALTLWSLDNSLVIALDVTKAFLEPIDFLTAIYPCSEQRNRYERLKERLRLACLSAEASGQYSQEGELSLL</sequence>
<accession>A0ACB8RK69</accession>
<gene>
    <name evidence="1" type="ORF">FA95DRAFT_1562170</name>
</gene>
<name>A0ACB8RK69_9AGAM</name>